<dbReference type="Gene3D" id="2.102.10.10">
    <property type="entry name" value="Rieske [2Fe-2S] iron-sulphur domain"/>
    <property type="match status" value="1"/>
</dbReference>
<dbReference type="SUPFAM" id="SSF51905">
    <property type="entry name" value="FAD/NAD(P)-binding domain"/>
    <property type="match status" value="1"/>
</dbReference>
<dbReference type="CDD" id="cd03478">
    <property type="entry name" value="Rieske_AIFL_N"/>
    <property type="match status" value="1"/>
</dbReference>
<reference evidence="10 11" key="1">
    <citation type="journal article" date="2019" name="Microorganisms">
        <title>Genome Insights into the Novel Species Microvirga brassicacearum, a Rapeseed Endophyte with Biotechnological Potential.</title>
        <authorList>
            <person name="Jimenez-Gomez A."/>
            <person name="Saati-Santamaria Z."/>
            <person name="Igual J.M."/>
            <person name="Rivas R."/>
            <person name="Mateos P.F."/>
            <person name="Garcia-Fraile P."/>
        </authorList>
    </citation>
    <scope>NUCLEOTIDE SEQUENCE [LARGE SCALE GENOMIC DNA]</scope>
    <source>
        <strain evidence="10 11">CDVBN77</strain>
    </source>
</reference>
<dbReference type="InterPro" id="IPR016156">
    <property type="entry name" value="FAD/NAD-linked_Rdtase_dimer_sf"/>
</dbReference>
<dbReference type="OrthoDB" id="7809559at2"/>
<evidence type="ECO:0000256" key="7">
    <source>
        <dbReference type="ARBA" id="ARBA00023004"/>
    </source>
</evidence>
<dbReference type="Pfam" id="PF07992">
    <property type="entry name" value="Pyr_redox_2"/>
    <property type="match status" value="1"/>
</dbReference>
<keyword evidence="2" id="KW-0285">Flavoprotein</keyword>
<dbReference type="InterPro" id="IPR023753">
    <property type="entry name" value="FAD/NAD-binding_dom"/>
</dbReference>
<dbReference type="Proteomes" id="UP000325684">
    <property type="component" value="Unassembled WGS sequence"/>
</dbReference>
<comment type="caution">
    <text evidence="10">The sequence shown here is derived from an EMBL/GenBank/DDBJ whole genome shotgun (WGS) entry which is preliminary data.</text>
</comment>
<evidence type="ECO:0000259" key="9">
    <source>
        <dbReference type="PROSITE" id="PS51296"/>
    </source>
</evidence>
<dbReference type="PRINTS" id="PR00411">
    <property type="entry name" value="PNDRDTASEI"/>
</dbReference>
<dbReference type="PRINTS" id="PR00368">
    <property type="entry name" value="FADPNR"/>
</dbReference>
<evidence type="ECO:0000256" key="1">
    <source>
        <dbReference type="ARBA" id="ARBA00001974"/>
    </source>
</evidence>
<dbReference type="PANTHER" id="PTHR43557:SF2">
    <property type="entry name" value="RIESKE DOMAIN-CONTAINING PROTEIN-RELATED"/>
    <property type="match status" value="1"/>
</dbReference>
<dbReference type="AlphaFoldDB" id="A0A5N3P5L5"/>
<dbReference type="InterPro" id="IPR028202">
    <property type="entry name" value="Reductase_C"/>
</dbReference>
<keyword evidence="5" id="KW-0274">FAD</keyword>
<keyword evidence="3" id="KW-0001">2Fe-2S</keyword>
<sequence length="533" mass="57646">MGTPRLLPRTDVKNSTNPDFAKGVHFNELEDGGILAGHVGGEKVLLVRHGEEVFAIGASCTHYGAPLKDGLLVGVTIRCPWHHASFCLRTGEAIRAPALAPLTCWRINRRGNVLYVTEKIENAARGRAQPSSIALRSVVIVGGGAAGNAAAEMLRRKGYVGRLTMLSADDSAPCDRPNLSKGFLAGTASDASNALRSLEFYKEREIDLKLNARVAAIDPTANEVRLVDGTSFYYDALLLATGADPVRLEVPGSNLPHVHYLRTLTDGRALVAKALVARQAVVIGASFIGLEVTASLRARGIAVHIVAPDAIPMEKVLGPDIGTFVRSLHEDHGVTFHLETTVRTIDGEGVTLESGERLDADLIVVGIGVRPAITLAEQAGLRIDRGVLVDEYLQTSAPGIFAAGDIARWPDRLSNENIRVEHWVVAERQGQTAARNILGMREPFDCVPFFWTEQYDFSLGYIGHAEKWETAVIKGQIAERDCAITFRRGGVDCAVAVVHRDLEGLRAEVLFEEMMGISHPVAEPRERTSADPC</sequence>
<dbReference type="InterPro" id="IPR036188">
    <property type="entry name" value="FAD/NAD-bd_sf"/>
</dbReference>
<evidence type="ECO:0000256" key="8">
    <source>
        <dbReference type="ARBA" id="ARBA00023014"/>
    </source>
</evidence>
<dbReference type="SUPFAM" id="SSF50022">
    <property type="entry name" value="ISP domain"/>
    <property type="match status" value="1"/>
</dbReference>
<dbReference type="GO" id="GO:0046872">
    <property type="term" value="F:metal ion binding"/>
    <property type="evidence" value="ECO:0007669"/>
    <property type="project" value="UniProtKB-KW"/>
</dbReference>
<dbReference type="GO" id="GO:0016651">
    <property type="term" value="F:oxidoreductase activity, acting on NAD(P)H"/>
    <property type="evidence" value="ECO:0007669"/>
    <property type="project" value="TreeGrafter"/>
</dbReference>
<gene>
    <name evidence="10" type="ORF">FEZ63_20505</name>
</gene>
<feature type="domain" description="Rieske" evidence="9">
    <location>
        <begin position="21"/>
        <end position="116"/>
    </location>
</feature>
<dbReference type="InterPro" id="IPR017941">
    <property type="entry name" value="Rieske_2Fe-2S"/>
</dbReference>
<keyword evidence="6" id="KW-0560">Oxidoreductase</keyword>
<dbReference type="InterPro" id="IPR050446">
    <property type="entry name" value="FAD-oxidoreductase/Apoptosis"/>
</dbReference>
<dbReference type="GO" id="GO:0051537">
    <property type="term" value="F:2 iron, 2 sulfur cluster binding"/>
    <property type="evidence" value="ECO:0007669"/>
    <property type="project" value="UniProtKB-KW"/>
</dbReference>
<dbReference type="RefSeq" id="WP_150947983.1">
    <property type="nucleotide sequence ID" value="NZ_VCMV01000050.1"/>
</dbReference>
<proteinExistence type="predicted"/>
<dbReference type="PROSITE" id="PS51296">
    <property type="entry name" value="RIESKE"/>
    <property type="match status" value="1"/>
</dbReference>
<keyword evidence="4" id="KW-0479">Metal-binding</keyword>
<evidence type="ECO:0000313" key="10">
    <source>
        <dbReference type="EMBL" id="KAB0264993.1"/>
    </source>
</evidence>
<name>A0A5N3P5L5_9HYPH</name>
<evidence type="ECO:0000256" key="3">
    <source>
        <dbReference type="ARBA" id="ARBA00022714"/>
    </source>
</evidence>
<dbReference type="EMBL" id="VCMV01000050">
    <property type="protein sequence ID" value="KAB0264993.1"/>
    <property type="molecule type" value="Genomic_DNA"/>
</dbReference>
<evidence type="ECO:0000256" key="4">
    <source>
        <dbReference type="ARBA" id="ARBA00022723"/>
    </source>
</evidence>
<dbReference type="InterPro" id="IPR036922">
    <property type="entry name" value="Rieske_2Fe-2S_sf"/>
</dbReference>
<keyword evidence="8" id="KW-0411">Iron-sulfur</keyword>
<protein>
    <submittedName>
        <fullName evidence="10">Rieske 2Fe-2S domain-containing protein</fullName>
    </submittedName>
</protein>
<keyword evidence="7" id="KW-0408">Iron</keyword>
<dbReference type="GO" id="GO:0005737">
    <property type="term" value="C:cytoplasm"/>
    <property type="evidence" value="ECO:0007669"/>
    <property type="project" value="TreeGrafter"/>
</dbReference>
<dbReference type="SUPFAM" id="SSF55424">
    <property type="entry name" value="FAD/NAD-linked reductases, dimerisation (C-terminal) domain"/>
    <property type="match status" value="1"/>
</dbReference>
<organism evidence="10 11">
    <name type="scientific">Microvirga brassicacearum</name>
    <dbReference type="NCBI Taxonomy" id="2580413"/>
    <lineage>
        <taxon>Bacteria</taxon>
        <taxon>Pseudomonadati</taxon>
        <taxon>Pseudomonadota</taxon>
        <taxon>Alphaproteobacteria</taxon>
        <taxon>Hyphomicrobiales</taxon>
        <taxon>Methylobacteriaceae</taxon>
        <taxon>Microvirga</taxon>
    </lineage>
</organism>
<dbReference type="Gene3D" id="3.50.50.60">
    <property type="entry name" value="FAD/NAD(P)-binding domain"/>
    <property type="match status" value="2"/>
</dbReference>
<keyword evidence="11" id="KW-1185">Reference proteome</keyword>
<accession>A0A5N3P5L5</accession>
<dbReference type="Pfam" id="PF00355">
    <property type="entry name" value="Rieske"/>
    <property type="match status" value="1"/>
</dbReference>
<dbReference type="PANTHER" id="PTHR43557">
    <property type="entry name" value="APOPTOSIS-INDUCING FACTOR 1"/>
    <property type="match status" value="1"/>
</dbReference>
<evidence type="ECO:0000256" key="6">
    <source>
        <dbReference type="ARBA" id="ARBA00023002"/>
    </source>
</evidence>
<evidence type="ECO:0000256" key="2">
    <source>
        <dbReference type="ARBA" id="ARBA00022630"/>
    </source>
</evidence>
<evidence type="ECO:0000313" key="11">
    <source>
        <dbReference type="Proteomes" id="UP000325684"/>
    </source>
</evidence>
<comment type="cofactor">
    <cofactor evidence="1">
        <name>FAD</name>
        <dbReference type="ChEBI" id="CHEBI:57692"/>
    </cofactor>
</comment>
<dbReference type="Pfam" id="PF14759">
    <property type="entry name" value="Reductase_C"/>
    <property type="match status" value="1"/>
</dbReference>
<dbReference type="Gene3D" id="3.30.390.30">
    <property type="match status" value="1"/>
</dbReference>
<evidence type="ECO:0000256" key="5">
    <source>
        <dbReference type="ARBA" id="ARBA00022827"/>
    </source>
</evidence>